<evidence type="ECO:0000256" key="8">
    <source>
        <dbReference type="SAM" id="MobiDB-lite"/>
    </source>
</evidence>
<evidence type="ECO:0000256" key="7">
    <source>
        <dbReference type="ARBA" id="ARBA00033659"/>
    </source>
</evidence>
<keyword evidence="5" id="KW-0413">Isomerase</keyword>
<dbReference type="Pfam" id="PF06258">
    <property type="entry name" value="Mito_fiss_Elm1"/>
    <property type="match status" value="1"/>
</dbReference>
<dbReference type="InterPro" id="IPR009367">
    <property type="entry name" value="Elm1-like"/>
</dbReference>
<keyword evidence="10" id="KW-1185">Reference proteome</keyword>
<comment type="catalytic activity">
    <reaction evidence="7">
        <text>alpha-D-xylose = alpha-D-xylulofuranose</text>
        <dbReference type="Rhea" id="RHEA:22816"/>
        <dbReference type="ChEBI" id="CHEBI:28518"/>
        <dbReference type="ChEBI" id="CHEBI:188998"/>
        <dbReference type="EC" id="5.3.1.5"/>
    </reaction>
</comment>
<dbReference type="EnsemblPlants" id="Zm00001eb140760_T001">
    <property type="protein sequence ID" value="Zm00001eb140760_P001"/>
    <property type="gene ID" value="Zm00001eb140760"/>
</dbReference>
<dbReference type="Gramene" id="Zm00001eb140760_T001">
    <property type="protein sequence ID" value="Zm00001eb140760_P001"/>
    <property type="gene ID" value="Zm00001eb140760"/>
</dbReference>
<dbReference type="SUPFAM" id="SSF51658">
    <property type="entry name" value="Xylose isomerase-like"/>
    <property type="match status" value="1"/>
</dbReference>
<dbReference type="InterPro" id="IPR036237">
    <property type="entry name" value="Xyl_isomerase-like_sf"/>
</dbReference>
<comment type="similarity">
    <text evidence="1">Belongs to the xylose isomerase family.</text>
</comment>
<sequence length="366" mass="40674">MDQWSEIPSDVESFSEGKSYLSNEELSDVDSANVVVMDKYMDSLLSDRRNLPCASSSVRQDSVRRKPTSSADYSHRPLQPTPPASLSKKESWDVIEDSELKCLMTFTEKMVLTVFRDLTILWMTKSLMDDIHGWGVLFDGRVGYKTITVYIWNGEEPKPNKGHLAWADAFVITADSISMLSEACSTGLILKNVASLFMNKDSLKVEADTRLGELIKSVSGAAHGGCQVSSKGQKCQPCGRAAWARGEVQAAAVRACKEPGRQQPCENSQGIHYQGMELKDTPAPLEKRRESTNVEDMFLAHIFGMDTLARGLHNVVKLIEMIFSAKRYQSFDSEIGALIEDGKGDFEMLKKKVLECSALFHPASRN</sequence>
<keyword evidence="4" id="KW-0479">Metal-binding</keyword>
<keyword evidence="3" id="KW-0859">Xylose metabolism</keyword>
<proteinExistence type="inferred from homology"/>
<keyword evidence="6" id="KW-0119">Carbohydrate metabolism</keyword>
<accession>A0A804N7G3</accession>
<organism evidence="9 10">
    <name type="scientific">Zea mays</name>
    <name type="common">Maize</name>
    <dbReference type="NCBI Taxonomy" id="4577"/>
    <lineage>
        <taxon>Eukaryota</taxon>
        <taxon>Viridiplantae</taxon>
        <taxon>Streptophyta</taxon>
        <taxon>Embryophyta</taxon>
        <taxon>Tracheophyta</taxon>
        <taxon>Spermatophyta</taxon>
        <taxon>Magnoliopsida</taxon>
        <taxon>Liliopsida</taxon>
        <taxon>Poales</taxon>
        <taxon>Poaceae</taxon>
        <taxon>PACMAD clade</taxon>
        <taxon>Panicoideae</taxon>
        <taxon>Andropogonodae</taxon>
        <taxon>Andropogoneae</taxon>
        <taxon>Tripsacinae</taxon>
        <taxon>Zea</taxon>
    </lineage>
</organism>
<dbReference type="PANTHER" id="PTHR48408:SF1">
    <property type="entry name" value="XYLOSE ISOMERASE"/>
    <property type="match status" value="1"/>
</dbReference>
<dbReference type="InterPro" id="IPR001998">
    <property type="entry name" value="Xylose_isomerase"/>
</dbReference>
<evidence type="ECO:0000313" key="9">
    <source>
        <dbReference type="EnsemblPlants" id="Zm00001eb140760_P001"/>
    </source>
</evidence>
<dbReference type="PROSITE" id="PS51415">
    <property type="entry name" value="XYLOSE_ISOMERASE"/>
    <property type="match status" value="1"/>
</dbReference>
<dbReference type="EC" id="5.3.1.5" evidence="2"/>
<dbReference type="GO" id="GO:0042732">
    <property type="term" value="P:D-xylose metabolic process"/>
    <property type="evidence" value="ECO:0007669"/>
    <property type="project" value="UniProtKB-KW"/>
</dbReference>
<evidence type="ECO:0000256" key="4">
    <source>
        <dbReference type="ARBA" id="ARBA00022723"/>
    </source>
</evidence>
<feature type="region of interest" description="Disordered" evidence="8">
    <location>
        <begin position="52"/>
        <end position="89"/>
    </location>
</feature>
<evidence type="ECO:0000256" key="5">
    <source>
        <dbReference type="ARBA" id="ARBA00023235"/>
    </source>
</evidence>
<evidence type="ECO:0000256" key="3">
    <source>
        <dbReference type="ARBA" id="ARBA00022629"/>
    </source>
</evidence>
<evidence type="ECO:0000256" key="2">
    <source>
        <dbReference type="ARBA" id="ARBA00011958"/>
    </source>
</evidence>
<evidence type="ECO:0000256" key="1">
    <source>
        <dbReference type="ARBA" id="ARBA00005765"/>
    </source>
</evidence>
<name>A0A804N7G3_MAIZE</name>
<dbReference type="GO" id="GO:0046872">
    <property type="term" value="F:metal ion binding"/>
    <property type="evidence" value="ECO:0007669"/>
    <property type="project" value="UniProtKB-KW"/>
</dbReference>
<dbReference type="InParanoid" id="A0A804N7G3"/>
<dbReference type="Proteomes" id="UP000007305">
    <property type="component" value="Chromosome 3"/>
</dbReference>
<evidence type="ECO:0000313" key="10">
    <source>
        <dbReference type="Proteomes" id="UP000007305"/>
    </source>
</evidence>
<reference evidence="9" key="2">
    <citation type="submission" date="2019-07" db="EMBL/GenBank/DDBJ databases">
        <authorList>
            <person name="Seetharam A."/>
            <person name="Woodhouse M."/>
            <person name="Cannon E."/>
        </authorList>
    </citation>
    <scope>NUCLEOTIDE SEQUENCE [LARGE SCALE GENOMIC DNA]</scope>
    <source>
        <strain evidence="9">cv. B73</strain>
    </source>
</reference>
<reference evidence="9" key="3">
    <citation type="submission" date="2021-05" db="UniProtKB">
        <authorList>
            <consortium name="EnsemblPlants"/>
        </authorList>
    </citation>
    <scope>IDENTIFICATION</scope>
    <source>
        <strain evidence="9">cv. B73</strain>
    </source>
</reference>
<protein>
    <recommendedName>
        <fullName evidence="2">xylose isomerase</fullName>
        <ecNumber evidence="2">5.3.1.5</ecNumber>
    </recommendedName>
</protein>
<dbReference type="GO" id="GO:0009045">
    <property type="term" value="F:xylose isomerase activity"/>
    <property type="evidence" value="ECO:0007669"/>
    <property type="project" value="UniProtKB-EC"/>
</dbReference>
<evidence type="ECO:0000256" key="6">
    <source>
        <dbReference type="ARBA" id="ARBA00023277"/>
    </source>
</evidence>
<reference evidence="10" key="1">
    <citation type="submission" date="2015-12" db="EMBL/GenBank/DDBJ databases">
        <title>Update maize B73 reference genome by single molecule sequencing technologies.</title>
        <authorList>
            <consortium name="Maize Genome Sequencing Project"/>
            <person name="Ware D."/>
        </authorList>
    </citation>
    <scope>NUCLEOTIDE SEQUENCE [LARGE SCALE GENOMIC DNA]</scope>
    <source>
        <strain evidence="10">cv. B73</strain>
    </source>
</reference>
<dbReference type="Gene3D" id="3.20.20.150">
    <property type="entry name" value="Divalent-metal-dependent TIM barrel enzymes"/>
    <property type="match status" value="1"/>
</dbReference>
<dbReference type="AlphaFoldDB" id="A0A804N7G3"/>
<dbReference type="PANTHER" id="PTHR48408">
    <property type="match status" value="1"/>
</dbReference>